<dbReference type="EMBL" id="KE145352">
    <property type="protein sequence ID" value="EPE36512.1"/>
    <property type="molecule type" value="Genomic_DNA"/>
</dbReference>
<proteinExistence type="predicted"/>
<dbReference type="HOGENOM" id="CLU_863430_0_0_1"/>
<name>S3DDK1_GLAL2</name>
<gene>
    <name evidence="2" type="ORF">GLAREA_08675</name>
</gene>
<dbReference type="RefSeq" id="XP_008075827.1">
    <property type="nucleotide sequence ID" value="XM_008077636.1"/>
</dbReference>
<evidence type="ECO:0000256" key="1">
    <source>
        <dbReference type="SAM" id="MobiDB-lite"/>
    </source>
</evidence>
<feature type="compositionally biased region" description="Low complexity" evidence="1">
    <location>
        <begin position="111"/>
        <end position="129"/>
    </location>
</feature>
<sequence>MREHEDTHLTNESKNLLALVCLPNSPRPASPTPYNHTLPFNKDYTIWHEQACRPFLLDLIRNRTLSEVKSLAALPDILEDEVHKELLRRPQELLASLDLLNDEDLEIIGRSSTSSSSSTNSQSSQVSDSDLNDVQQSIEIMLQDLNQSYEDFLVVEKGRVLYRFEGQSKIVELKIPVAKELYTEFRELTKLLIDAQQDTVELGFPDLGLMLNQYDKEFKEKVSSFLRATRRSSRDSPWKSLLSSKGNRAWRREYPAQIDFMRKTQKNISNALDLGESVRNLFFESAFKFMEVIVQKLAKEMDFEIQDQFHGNVLISRIFETR</sequence>
<organism evidence="2 3">
    <name type="scientific">Glarea lozoyensis (strain ATCC 20868 / MF5171)</name>
    <dbReference type="NCBI Taxonomy" id="1116229"/>
    <lineage>
        <taxon>Eukaryota</taxon>
        <taxon>Fungi</taxon>
        <taxon>Dikarya</taxon>
        <taxon>Ascomycota</taxon>
        <taxon>Pezizomycotina</taxon>
        <taxon>Leotiomycetes</taxon>
        <taxon>Helotiales</taxon>
        <taxon>Helotiaceae</taxon>
        <taxon>Glarea</taxon>
    </lineage>
</organism>
<dbReference type="OMA" id="REHEDTH"/>
<dbReference type="AlphaFoldDB" id="S3DDK1"/>
<dbReference type="KEGG" id="glz:GLAREA_08675"/>
<dbReference type="GeneID" id="19467723"/>
<feature type="region of interest" description="Disordered" evidence="1">
    <location>
        <begin position="110"/>
        <end position="129"/>
    </location>
</feature>
<evidence type="ECO:0000313" key="3">
    <source>
        <dbReference type="Proteomes" id="UP000016922"/>
    </source>
</evidence>
<dbReference type="Proteomes" id="UP000016922">
    <property type="component" value="Unassembled WGS sequence"/>
</dbReference>
<evidence type="ECO:0000313" key="2">
    <source>
        <dbReference type="EMBL" id="EPE36512.1"/>
    </source>
</evidence>
<reference evidence="2 3" key="1">
    <citation type="journal article" date="2013" name="BMC Genomics">
        <title>Genomics-driven discovery of the pneumocandin biosynthetic gene cluster in the fungus Glarea lozoyensis.</title>
        <authorList>
            <person name="Chen L."/>
            <person name="Yue Q."/>
            <person name="Zhang X."/>
            <person name="Xiang M."/>
            <person name="Wang C."/>
            <person name="Li S."/>
            <person name="Che Y."/>
            <person name="Ortiz-Lopez F.J."/>
            <person name="Bills G.F."/>
            <person name="Liu X."/>
            <person name="An Z."/>
        </authorList>
    </citation>
    <scope>NUCLEOTIDE SEQUENCE [LARGE SCALE GENOMIC DNA]</scope>
    <source>
        <strain evidence="3">ATCC 20868 / MF5171</strain>
    </source>
</reference>
<accession>S3DDK1</accession>
<protein>
    <submittedName>
        <fullName evidence="2">Uncharacterized protein</fullName>
    </submittedName>
</protein>
<keyword evidence="3" id="KW-1185">Reference proteome</keyword>